<keyword evidence="7" id="KW-0547">Nucleotide-binding</keyword>
<dbReference type="GO" id="GO:0005524">
    <property type="term" value="F:ATP binding"/>
    <property type="evidence" value="ECO:0007669"/>
    <property type="project" value="UniProtKB-KW"/>
</dbReference>
<evidence type="ECO:0000259" key="15">
    <source>
        <dbReference type="PROSITE" id="PS50885"/>
    </source>
</evidence>
<comment type="catalytic activity">
    <reaction evidence="1">
        <text>ATP + protein L-histidine = ADP + protein N-phospho-L-histidine.</text>
        <dbReference type="EC" id="2.7.13.3"/>
    </reaction>
</comment>
<dbReference type="SMART" id="SM00091">
    <property type="entry name" value="PAS"/>
    <property type="match status" value="1"/>
</dbReference>
<evidence type="ECO:0000259" key="14">
    <source>
        <dbReference type="PROSITE" id="PS50109"/>
    </source>
</evidence>
<dbReference type="InterPro" id="IPR004358">
    <property type="entry name" value="Sig_transdc_His_kin-like_C"/>
</dbReference>
<dbReference type="InterPro" id="IPR036097">
    <property type="entry name" value="HisK_dim/P_sf"/>
</dbReference>
<dbReference type="InterPro" id="IPR003660">
    <property type="entry name" value="HAMP_dom"/>
</dbReference>
<organism evidence="16 17">
    <name type="scientific">Irregularibacter muris</name>
    <dbReference type="NCBI Taxonomy" id="1796619"/>
    <lineage>
        <taxon>Bacteria</taxon>
        <taxon>Bacillati</taxon>
        <taxon>Bacillota</taxon>
        <taxon>Clostridia</taxon>
        <taxon>Eubacteriales</taxon>
        <taxon>Eubacteriaceae</taxon>
        <taxon>Irregularibacter</taxon>
    </lineage>
</organism>
<dbReference type="EC" id="2.7.13.3" evidence="3"/>
<dbReference type="Gene3D" id="1.10.287.130">
    <property type="match status" value="1"/>
</dbReference>
<keyword evidence="13" id="KW-0812">Transmembrane</keyword>
<dbReference type="NCBIfam" id="NF046044">
    <property type="entry name" value="PnpS"/>
    <property type="match status" value="1"/>
</dbReference>
<comment type="caution">
    <text evidence="16">The sequence shown here is derived from an EMBL/GenBank/DDBJ whole genome shotgun (WGS) entry which is preliminary data.</text>
</comment>
<dbReference type="CDD" id="cd00082">
    <property type="entry name" value="HisKA"/>
    <property type="match status" value="1"/>
</dbReference>
<proteinExistence type="predicted"/>
<dbReference type="InterPro" id="IPR036890">
    <property type="entry name" value="HATPase_C_sf"/>
</dbReference>
<dbReference type="FunFam" id="1.10.287.130:FF:000008">
    <property type="entry name" value="Two-component sensor histidine kinase"/>
    <property type="match status" value="1"/>
</dbReference>
<keyword evidence="6" id="KW-0808">Transferase</keyword>
<dbReference type="FunFam" id="3.30.565.10:FF:000006">
    <property type="entry name" value="Sensor histidine kinase WalK"/>
    <property type="match status" value="1"/>
</dbReference>
<keyword evidence="4" id="KW-1003">Cell membrane</keyword>
<feature type="domain" description="Histidine kinase" evidence="14">
    <location>
        <begin position="369"/>
        <end position="587"/>
    </location>
</feature>
<evidence type="ECO:0000256" key="1">
    <source>
        <dbReference type="ARBA" id="ARBA00000085"/>
    </source>
</evidence>
<dbReference type="Pfam" id="PF00672">
    <property type="entry name" value="HAMP"/>
    <property type="match status" value="1"/>
</dbReference>
<evidence type="ECO:0000256" key="11">
    <source>
        <dbReference type="ARBA" id="ARBA00023136"/>
    </source>
</evidence>
<keyword evidence="5" id="KW-0597">Phosphoprotein</keyword>
<dbReference type="PANTHER" id="PTHR45453:SF1">
    <property type="entry name" value="PHOSPHATE REGULON SENSOR PROTEIN PHOR"/>
    <property type="match status" value="1"/>
</dbReference>
<keyword evidence="17" id="KW-1185">Reference proteome</keyword>
<dbReference type="PANTHER" id="PTHR45453">
    <property type="entry name" value="PHOSPHATE REGULON SENSOR PROTEIN PHOR"/>
    <property type="match status" value="1"/>
</dbReference>
<dbReference type="GO" id="GO:0006355">
    <property type="term" value="P:regulation of DNA-templated transcription"/>
    <property type="evidence" value="ECO:0007669"/>
    <property type="project" value="InterPro"/>
</dbReference>
<feature type="domain" description="HAMP" evidence="15">
    <location>
        <begin position="185"/>
        <end position="237"/>
    </location>
</feature>
<keyword evidence="8 16" id="KW-0418">Kinase</keyword>
<dbReference type="SUPFAM" id="SSF47384">
    <property type="entry name" value="Homodimeric domain of signal transducing histidine kinase"/>
    <property type="match status" value="1"/>
</dbReference>
<dbReference type="Pfam" id="PF02518">
    <property type="entry name" value="HATPase_c"/>
    <property type="match status" value="1"/>
</dbReference>
<dbReference type="InterPro" id="IPR005467">
    <property type="entry name" value="His_kinase_dom"/>
</dbReference>
<sequence length="588" mass="67092">MFKKIFIGFVLIFILGITLTGMISNAVTKNIYLTQMEEKLIEDGYLVIDYVFDFSLPEDTLSIENIKPIEERTKERITLINQQGVVLYDTDKNSEDMGNHINRPEVMEALQGKIGKEIRQSQTLGQAMMYVALPVVQEREVNYVVRLSIPLERIHSITSGMLRSTLIVGLIGLMITVILSYRYLYSMTTPLKQITALAREMSGGNLSKRISLFRQDELGELATAFNDMADKLQDSMEELKDRNLELESILGSMINGVVAVDLHHRIMMINPSAKVMLNITDGQDIVGANILEVIRNHKLYHGINEFLHNRTKEPMEIILDQGEKRIVKIYINPIKYLSKLERVKGIIIIMQDVTELRQLESIRRDFVANVSHELKTPITSIKGFVDTLSGGQVGDRKTQERFLKIISLEVERLTHLIEDILTLSHLESKPQDNQGQSILIPPLMESIFQMIQPLAQKKEIELRKEYLTPIPQIPFNPEYFKQMMINLLDNAIKYTPHGGRVWVEFMKKDNALVIKIQDNGIGIPREDIPRLFERFYRVDKGRTREEGGTGLGLAIVKHIVQGVKGEIKVESERGKGTIFTIALPLLEE</sequence>
<dbReference type="SUPFAM" id="SSF55785">
    <property type="entry name" value="PYP-like sensor domain (PAS domain)"/>
    <property type="match status" value="1"/>
</dbReference>
<keyword evidence="11 13" id="KW-0472">Membrane</keyword>
<evidence type="ECO:0000313" key="17">
    <source>
        <dbReference type="Proteomes" id="UP001205748"/>
    </source>
</evidence>
<dbReference type="EMBL" id="JANKAS010000006">
    <property type="protein sequence ID" value="MCR1899027.1"/>
    <property type="molecule type" value="Genomic_DNA"/>
</dbReference>
<keyword evidence="10" id="KW-0902">Two-component regulatory system</keyword>
<evidence type="ECO:0000256" key="9">
    <source>
        <dbReference type="ARBA" id="ARBA00022840"/>
    </source>
</evidence>
<dbReference type="PROSITE" id="PS50885">
    <property type="entry name" value="HAMP"/>
    <property type="match status" value="1"/>
</dbReference>
<dbReference type="SMART" id="SM00387">
    <property type="entry name" value="HATPase_c"/>
    <property type="match status" value="1"/>
</dbReference>
<evidence type="ECO:0000256" key="10">
    <source>
        <dbReference type="ARBA" id="ARBA00023012"/>
    </source>
</evidence>
<evidence type="ECO:0000256" key="2">
    <source>
        <dbReference type="ARBA" id="ARBA00004236"/>
    </source>
</evidence>
<dbReference type="Proteomes" id="UP001205748">
    <property type="component" value="Unassembled WGS sequence"/>
</dbReference>
<dbReference type="AlphaFoldDB" id="A0AAE3L003"/>
<keyword evidence="9" id="KW-0067">ATP-binding</keyword>
<accession>A0AAE3L003</accession>
<dbReference type="PROSITE" id="PS50109">
    <property type="entry name" value="HIS_KIN"/>
    <property type="match status" value="1"/>
</dbReference>
<dbReference type="GO" id="GO:0005886">
    <property type="term" value="C:plasma membrane"/>
    <property type="evidence" value="ECO:0007669"/>
    <property type="project" value="UniProtKB-SubCell"/>
</dbReference>
<dbReference type="RefSeq" id="WP_257530940.1">
    <property type="nucleotide sequence ID" value="NZ_JANKAS010000006.1"/>
</dbReference>
<dbReference type="InterPro" id="IPR000014">
    <property type="entry name" value="PAS"/>
</dbReference>
<dbReference type="SMART" id="SM00304">
    <property type="entry name" value="HAMP"/>
    <property type="match status" value="1"/>
</dbReference>
<gene>
    <name evidence="16" type="ORF">NSA47_08515</name>
</gene>
<evidence type="ECO:0000256" key="6">
    <source>
        <dbReference type="ARBA" id="ARBA00022679"/>
    </source>
</evidence>
<dbReference type="Pfam" id="PF00989">
    <property type="entry name" value="PAS"/>
    <property type="match status" value="1"/>
</dbReference>
<dbReference type="Pfam" id="PF00512">
    <property type="entry name" value="HisKA"/>
    <property type="match status" value="1"/>
</dbReference>
<feature type="coiled-coil region" evidence="12">
    <location>
        <begin position="222"/>
        <end position="249"/>
    </location>
</feature>
<dbReference type="Gene3D" id="3.30.450.20">
    <property type="entry name" value="PAS domain"/>
    <property type="match status" value="2"/>
</dbReference>
<evidence type="ECO:0000256" key="3">
    <source>
        <dbReference type="ARBA" id="ARBA00012438"/>
    </source>
</evidence>
<dbReference type="InterPro" id="IPR013767">
    <property type="entry name" value="PAS_fold"/>
</dbReference>
<dbReference type="GO" id="GO:0016036">
    <property type="term" value="P:cellular response to phosphate starvation"/>
    <property type="evidence" value="ECO:0007669"/>
    <property type="project" value="TreeGrafter"/>
</dbReference>
<evidence type="ECO:0000256" key="7">
    <source>
        <dbReference type="ARBA" id="ARBA00022741"/>
    </source>
</evidence>
<dbReference type="CDD" id="cd06225">
    <property type="entry name" value="HAMP"/>
    <property type="match status" value="1"/>
</dbReference>
<evidence type="ECO:0000256" key="5">
    <source>
        <dbReference type="ARBA" id="ARBA00022553"/>
    </source>
</evidence>
<dbReference type="InterPro" id="IPR035965">
    <property type="entry name" value="PAS-like_dom_sf"/>
</dbReference>
<evidence type="ECO:0000256" key="8">
    <source>
        <dbReference type="ARBA" id="ARBA00022777"/>
    </source>
</evidence>
<evidence type="ECO:0000313" key="16">
    <source>
        <dbReference type="EMBL" id="MCR1899027.1"/>
    </source>
</evidence>
<dbReference type="Gene3D" id="6.10.340.10">
    <property type="match status" value="1"/>
</dbReference>
<dbReference type="InterPro" id="IPR003661">
    <property type="entry name" value="HisK_dim/P_dom"/>
</dbReference>
<dbReference type="CDD" id="cd00075">
    <property type="entry name" value="HATPase"/>
    <property type="match status" value="1"/>
</dbReference>
<dbReference type="SUPFAM" id="SSF158472">
    <property type="entry name" value="HAMP domain-like"/>
    <property type="match status" value="1"/>
</dbReference>
<dbReference type="InterPro" id="IPR003594">
    <property type="entry name" value="HATPase_dom"/>
</dbReference>
<keyword evidence="12" id="KW-0175">Coiled coil</keyword>
<protein>
    <recommendedName>
        <fullName evidence="3">histidine kinase</fullName>
        <ecNumber evidence="3">2.7.13.3</ecNumber>
    </recommendedName>
</protein>
<dbReference type="PRINTS" id="PR00344">
    <property type="entry name" value="BCTRLSENSOR"/>
</dbReference>
<dbReference type="Gene3D" id="3.30.565.10">
    <property type="entry name" value="Histidine kinase-like ATPase, C-terminal domain"/>
    <property type="match status" value="1"/>
</dbReference>
<evidence type="ECO:0000256" key="12">
    <source>
        <dbReference type="SAM" id="Coils"/>
    </source>
</evidence>
<feature type="transmembrane region" description="Helical" evidence="13">
    <location>
        <begin position="6"/>
        <end position="27"/>
    </location>
</feature>
<dbReference type="CDD" id="cd00130">
    <property type="entry name" value="PAS"/>
    <property type="match status" value="1"/>
</dbReference>
<evidence type="ECO:0000256" key="13">
    <source>
        <dbReference type="SAM" id="Phobius"/>
    </source>
</evidence>
<evidence type="ECO:0000256" key="4">
    <source>
        <dbReference type="ARBA" id="ARBA00022475"/>
    </source>
</evidence>
<feature type="transmembrane region" description="Helical" evidence="13">
    <location>
        <begin position="166"/>
        <end position="185"/>
    </location>
</feature>
<keyword evidence="13" id="KW-1133">Transmembrane helix</keyword>
<dbReference type="GO" id="GO:0000155">
    <property type="term" value="F:phosphorelay sensor kinase activity"/>
    <property type="evidence" value="ECO:0007669"/>
    <property type="project" value="InterPro"/>
</dbReference>
<name>A0AAE3L003_9FIRM</name>
<dbReference type="SMART" id="SM00388">
    <property type="entry name" value="HisKA"/>
    <property type="match status" value="1"/>
</dbReference>
<dbReference type="InterPro" id="IPR050351">
    <property type="entry name" value="BphY/WalK/GraS-like"/>
</dbReference>
<comment type="subcellular location">
    <subcellularLocation>
        <location evidence="2">Cell membrane</location>
    </subcellularLocation>
</comment>
<dbReference type="GO" id="GO:0004721">
    <property type="term" value="F:phosphoprotein phosphatase activity"/>
    <property type="evidence" value="ECO:0007669"/>
    <property type="project" value="TreeGrafter"/>
</dbReference>
<reference evidence="16" key="1">
    <citation type="submission" date="2022-07" db="EMBL/GenBank/DDBJ databases">
        <title>Enhanced cultured diversity of the mouse gut microbiota enables custom-made synthetic communities.</title>
        <authorList>
            <person name="Afrizal A."/>
        </authorList>
    </citation>
    <scope>NUCLEOTIDE SEQUENCE</scope>
    <source>
        <strain evidence="16">DSM 28593</strain>
    </source>
</reference>
<dbReference type="SUPFAM" id="SSF55874">
    <property type="entry name" value="ATPase domain of HSP90 chaperone/DNA topoisomerase II/histidine kinase"/>
    <property type="match status" value="1"/>
</dbReference>